<evidence type="ECO:0000256" key="5">
    <source>
        <dbReference type="ARBA" id="ARBA00022989"/>
    </source>
</evidence>
<evidence type="ECO:0000259" key="8">
    <source>
        <dbReference type="Pfam" id="PF02687"/>
    </source>
</evidence>
<feature type="domain" description="MacB-like periplasmic core" evidence="9">
    <location>
        <begin position="18"/>
        <end position="239"/>
    </location>
</feature>
<protein>
    <submittedName>
        <fullName evidence="10">Macrolide ABC transporter, permease protein</fullName>
    </submittedName>
</protein>
<evidence type="ECO:0000256" key="7">
    <source>
        <dbReference type="SAM" id="Phobius"/>
    </source>
</evidence>
<feature type="transmembrane region" description="Helical" evidence="7">
    <location>
        <begin position="320"/>
        <end position="341"/>
    </location>
</feature>
<feature type="transmembrane region" description="Helical" evidence="7">
    <location>
        <begin position="20"/>
        <end position="37"/>
    </location>
</feature>
<dbReference type="KEGG" id="dmm:dnm_068690"/>
<evidence type="ECO:0000313" key="10">
    <source>
        <dbReference type="EMBL" id="QTA90808.1"/>
    </source>
</evidence>
<feature type="transmembrane region" description="Helical" evidence="7">
    <location>
        <begin position="374"/>
        <end position="393"/>
    </location>
</feature>
<reference evidence="10" key="1">
    <citation type="journal article" date="2021" name="Microb. Physiol.">
        <title>Proteogenomic Insights into the Physiology of Marine, Sulfate-Reducing, Filamentous Desulfonema limicola and Desulfonema magnum.</title>
        <authorList>
            <person name="Schnaars V."/>
            <person name="Wohlbrand L."/>
            <person name="Scheve S."/>
            <person name="Hinrichs C."/>
            <person name="Reinhardt R."/>
            <person name="Rabus R."/>
        </authorList>
    </citation>
    <scope>NUCLEOTIDE SEQUENCE</scope>
    <source>
        <strain evidence="10">4be13</strain>
    </source>
</reference>
<sequence length="407" mass="44973">MYFQLAWRNIWRNPRRTTVIMIAIIIGMWTMIFMGALSRGMMDGMIRNSIATLTGEIQVHHKGYRNDPVIENSMIAPDEVETALRKTLPPGAQWTSRVRVNAIASNARHSSGIILAGIDPDQESNVSFIGDKAIREGRYLRPDDKNGIIVGKALIDKFETKLGHKLVLMSQDAGKEIASRAFRIIGVFRAEMEATEKQFVFVTMASAQHMLGLKKGISEVSLVLPKGADVTQVAAELKAALPSEYEVHTWGELLPIITAYLDIYDGFMFLWYLVVFIAMGFGIVNTMLMAVFERMREFGVLKALGMKPWWIIREVLTESFFLLIMGMAIGNALSFLTVLALSGTGIDLSSLAAGAEFAGISRIIYPVIQAKDILMANLVVFILGILISIYPAAKAAKITPVEAMAHT</sequence>
<evidence type="ECO:0000256" key="4">
    <source>
        <dbReference type="ARBA" id="ARBA00022692"/>
    </source>
</evidence>
<dbReference type="AlphaFoldDB" id="A0A975GS80"/>
<proteinExistence type="inferred from homology"/>
<evidence type="ECO:0000313" key="11">
    <source>
        <dbReference type="Proteomes" id="UP000663722"/>
    </source>
</evidence>
<dbReference type="InterPro" id="IPR025857">
    <property type="entry name" value="MacB_PCD"/>
</dbReference>
<dbReference type="GO" id="GO:0098797">
    <property type="term" value="C:plasma membrane protein complex"/>
    <property type="evidence" value="ECO:0007669"/>
    <property type="project" value="TreeGrafter"/>
</dbReference>
<dbReference type="PANTHER" id="PTHR30489">
    <property type="entry name" value="LIPOPROTEIN-RELEASING SYSTEM TRANSMEMBRANE PROTEIN LOLE"/>
    <property type="match status" value="1"/>
</dbReference>
<keyword evidence="11" id="KW-1185">Reference proteome</keyword>
<feature type="domain" description="ABC3 transporter permease C-terminal" evidence="8">
    <location>
        <begin position="273"/>
        <end position="400"/>
    </location>
</feature>
<dbReference type="RefSeq" id="WP_207678839.1">
    <property type="nucleotide sequence ID" value="NZ_CP061800.1"/>
</dbReference>
<comment type="subcellular location">
    <subcellularLocation>
        <location evidence="1">Cell membrane</location>
        <topology evidence="1">Multi-pass membrane protein</topology>
    </subcellularLocation>
</comment>
<evidence type="ECO:0000256" key="2">
    <source>
        <dbReference type="ARBA" id="ARBA00005236"/>
    </source>
</evidence>
<keyword evidence="3" id="KW-1003">Cell membrane</keyword>
<evidence type="ECO:0000259" key="9">
    <source>
        <dbReference type="Pfam" id="PF12704"/>
    </source>
</evidence>
<evidence type="ECO:0000256" key="6">
    <source>
        <dbReference type="ARBA" id="ARBA00023136"/>
    </source>
</evidence>
<evidence type="ECO:0000256" key="1">
    <source>
        <dbReference type="ARBA" id="ARBA00004651"/>
    </source>
</evidence>
<comment type="similarity">
    <text evidence="2">Belongs to the ABC-4 integral membrane protein family. LolC/E subfamily.</text>
</comment>
<dbReference type="Pfam" id="PF12704">
    <property type="entry name" value="MacB_PCD"/>
    <property type="match status" value="1"/>
</dbReference>
<feature type="transmembrane region" description="Helical" evidence="7">
    <location>
        <begin position="269"/>
        <end position="292"/>
    </location>
</feature>
<dbReference type="InterPro" id="IPR003838">
    <property type="entry name" value="ABC3_permease_C"/>
</dbReference>
<keyword evidence="4 7" id="KW-0812">Transmembrane</keyword>
<dbReference type="GO" id="GO:0044874">
    <property type="term" value="P:lipoprotein localization to outer membrane"/>
    <property type="evidence" value="ECO:0007669"/>
    <property type="project" value="TreeGrafter"/>
</dbReference>
<accession>A0A975GS80</accession>
<keyword evidence="6 7" id="KW-0472">Membrane</keyword>
<organism evidence="10 11">
    <name type="scientific">Desulfonema magnum</name>
    <dbReference type="NCBI Taxonomy" id="45655"/>
    <lineage>
        <taxon>Bacteria</taxon>
        <taxon>Pseudomonadati</taxon>
        <taxon>Thermodesulfobacteriota</taxon>
        <taxon>Desulfobacteria</taxon>
        <taxon>Desulfobacterales</taxon>
        <taxon>Desulfococcaceae</taxon>
        <taxon>Desulfonema</taxon>
    </lineage>
</organism>
<dbReference type="PANTHER" id="PTHR30489:SF0">
    <property type="entry name" value="LIPOPROTEIN-RELEASING SYSTEM TRANSMEMBRANE PROTEIN LOLE"/>
    <property type="match status" value="1"/>
</dbReference>
<keyword evidence="5 7" id="KW-1133">Transmembrane helix</keyword>
<dbReference type="EMBL" id="CP061800">
    <property type="protein sequence ID" value="QTA90808.1"/>
    <property type="molecule type" value="Genomic_DNA"/>
</dbReference>
<gene>
    <name evidence="10" type="ORF">dnm_068690</name>
</gene>
<name>A0A975GS80_9BACT</name>
<evidence type="ECO:0000256" key="3">
    <source>
        <dbReference type="ARBA" id="ARBA00022475"/>
    </source>
</evidence>
<dbReference type="InterPro" id="IPR051447">
    <property type="entry name" value="Lipoprotein-release_system"/>
</dbReference>
<dbReference type="Pfam" id="PF02687">
    <property type="entry name" value="FtsX"/>
    <property type="match status" value="1"/>
</dbReference>
<dbReference type="Proteomes" id="UP000663722">
    <property type="component" value="Chromosome"/>
</dbReference>